<evidence type="ECO:0000313" key="2">
    <source>
        <dbReference type="EMBL" id="QDU67325.1"/>
    </source>
</evidence>
<accession>A0A518BK29</accession>
<name>A0A518BK29_9BACT</name>
<dbReference type="AlphaFoldDB" id="A0A518BK29"/>
<feature type="region of interest" description="Disordered" evidence="1">
    <location>
        <begin position="19"/>
        <end position="42"/>
    </location>
</feature>
<dbReference type="Proteomes" id="UP000316921">
    <property type="component" value="Chromosome"/>
</dbReference>
<evidence type="ECO:0000313" key="3">
    <source>
        <dbReference type="Proteomes" id="UP000316921"/>
    </source>
</evidence>
<gene>
    <name evidence="2" type="ORF">Pla133_24060</name>
</gene>
<sequence length="185" mass="20360">MQTKTKTRSQELTAALATATAELEESQSRLGEAITDGDEAGAEGARADVARLRSLIEELEAARPIALRREREAAQAEAEKARRERERAQNRNRKARLAQAKRVDDAMRKLGAEYEKLLALDTGGTGSDAGRVIRRARYSARGAFAHFAPALSRVLEVPVIPAMHRRPLVESERGLITEFAEVEGE</sequence>
<keyword evidence="3" id="KW-1185">Reference proteome</keyword>
<dbReference type="KEGG" id="pbap:Pla133_24060"/>
<evidence type="ECO:0008006" key="4">
    <source>
        <dbReference type="Google" id="ProtNLM"/>
    </source>
</evidence>
<feature type="region of interest" description="Disordered" evidence="1">
    <location>
        <begin position="70"/>
        <end position="100"/>
    </location>
</feature>
<protein>
    <recommendedName>
        <fullName evidence="4">Chromosome partition protein Smc</fullName>
    </recommendedName>
</protein>
<feature type="compositionally biased region" description="Basic and acidic residues" evidence="1">
    <location>
        <begin position="70"/>
        <end position="89"/>
    </location>
</feature>
<dbReference type="EMBL" id="CP036287">
    <property type="protein sequence ID" value="QDU67325.1"/>
    <property type="molecule type" value="Genomic_DNA"/>
</dbReference>
<organism evidence="2 3">
    <name type="scientific">Engelhardtia mirabilis</name>
    <dbReference type="NCBI Taxonomy" id="2528011"/>
    <lineage>
        <taxon>Bacteria</taxon>
        <taxon>Pseudomonadati</taxon>
        <taxon>Planctomycetota</taxon>
        <taxon>Planctomycetia</taxon>
        <taxon>Planctomycetia incertae sedis</taxon>
        <taxon>Engelhardtia</taxon>
    </lineage>
</organism>
<proteinExistence type="predicted"/>
<evidence type="ECO:0000256" key="1">
    <source>
        <dbReference type="SAM" id="MobiDB-lite"/>
    </source>
</evidence>
<reference evidence="2 3" key="1">
    <citation type="submission" date="2019-02" db="EMBL/GenBank/DDBJ databases">
        <title>Deep-cultivation of Planctomycetes and their phenomic and genomic characterization uncovers novel biology.</title>
        <authorList>
            <person name="Wiegand S."/>
            <person name="Jogler M."/>
            <person name="Boedeker C."/>
            <person name="Pinto D."/>
            <person name="Vollmers J."/>
            <person name="Rivas-Marin E."/>
            <person name="Kohn T."/>
            <person name="Peeters S.H."/>
            <person name="Heuer A."/>
            <person name="Rast P."/>
            <person name="Oberbeckmann S."/>
            <person name="Bunk B."/>
            <person name="Jeske O."/>
            <person name="Meyerdierks A."/>
            <person name="Storesund J.E."/>
            <person name="Kallscheuer N."/>
            <person name="Luecker S."/>
            <person name="Lage O.M."/>
            <person name="Pohl T."/>
            <person name="Merkel B.J."/>
            <person name="Hornburger P."/>
            <person name="Mueller R.-W."/>
            <person name="Bruemmer F."/>
            <person name="Labrenz M."/>
            <person name="Spormann A.M."/>
            <person name="Op den Camp H."/>
            <person name="Overmann J."/>
            <person name="Amann R."/>
            <person name="Jetten M.S.M."/>
            <person name="Mascher T."/>
            <person name="Medema M.H."/>
            <person name="Devos D.P."/>
            <person name="Kaster A.-K."/>
            <person name="Ovreas L."/>
            <person name="Rohde M."/>
            <person name="Galperin M.Y."/>
            <person name="Jogler C."/>
        </authorList>
    </citation>
    <scope>NUCLEOTIDE SEQUENCE [LARGE SCALE GENOMIC DNA]</scope>
    <source>
        <strain evidence="2 3">Pla133</strain>
    </source>
</reference>
<dbReference type="RefSeq" id="WP_145065379.1">
    <property type="nucleotide sequence ID" value="NZ_CP036287.1"/>
</dbReference>